<keyword evidence="2 5" id="KW-0812">Transmembrane</keyword>
<feature type="transmembrane region" description="Helical" evidence="5">
    <location>
        <begin position="122"/>
        <end position="141"/>
    </location>
</feature>
<accession>A0A132B4I8</accession>
<dbReference type="GO" id="GO:0016020">
    <property type="term" value="C:membrane"/>
    <property type="evidence" value="ECO:0007669"/>
    <property type="project" value="UniProtKB-SubCell"/>
</dbReference>
<dbReference type="RefSeq" id="XP_018061665.1">
    <property type="nucleotide sequence ID" value="XM_018223290.1"/>
</dbReference>
<dbReference type="KEGG" id="psco:LY89DRAFT_789773"/>
<dbReference type="Proteomes" id="UP000070700">
    <property type="component" value="Unassembled WGS sequence"/>
</dbReference>
<dbReference type="GeneID" id="28833016"/>
<organism evidence="6 7">
    <name type="scientific">Mollisia scopiformis</name>
    <name type="common">Conifer needle endophyte fungus</name>
    <name type="synonym">Phialocephala scopiformis</name>
    <dbReference type="NCBI Taxonomy" id="149040"/>
    <lineage>
        <taxon>Eukaryota</taxon>
        <taxon>Fungi</taxon>
        <taxon>Dikarya</taxon>
        <taxon>Ascomycota</taxon>
        <taxon>Pezizomycotina</taxon>
        <taxon>Leotiomycetes</taxon>
        <taxon>Helotiales</taxon>
        <taxon>Mollisiaceae</taxon>
        <taxon>Mollisia</taxon>
    </lineage>
</organism>
<dbReference type="PANTHER" id="PTHR35371:SF1">
    <property type="entry name" value="BLR7753 PROTEIN"/>
    <property type="match status" value="1"/>
</dbReference>
<sequence>MSNLSFFGVPMYWTLCMIPHGYAINIMKKANNGRWNNTSPRSSNWDASLRKSTPADIYSRYERAEAAHKNGFENLPLFVGAVLAGNIAKLDTKTLNTFVASYLASRVLYTLIYINVSKNSLSYFRTVVWLTGAVMCLGIFVKSGMAMA</sequence>
<name>A0A132B4I8_MOLSC</name>
<keyword evidence="4 5" id="KW-0472">Membrane</keyword>
<dbReference type="PANTHER" id="PTHR35371">
    <property type="entry name" value="INNER MEMBRANE PROTEIN"/>
    <property type="match status" value="1"/>
</dbReference>
<dbReference type="InterPro" id="IPR001129">
    <property type="entry name" value="Membr-assoc_MAPEG"/>
</dbReference>
<dbReference type="AlphaFoldDB" id="A0A132B4I8"/>
<proteinExistence type="predicted"/>
<evidence type="ECO:0000313" key="7">
    <source>
        <dbReference type="Proteomes" id="UP000070700"/>
    </source>
</evidence>
<keyword evidence="7" id="KW-1185">Reference proteome</keyword>
<keyword evidence="3 5" id="KW-1133">Transmembrane helix</keyword>
<dbReference type="SUPFAM" id="SSF161084">
    <property type="entry name" value="MAPEG domain-like"/>
    <property type="match status" value="1"/>
</dbReference>
<feature type="transmembrane region" description="Helical" evidence="5">
    <location>
        <begin position="6"/>
        <end position="24"/>
    </location>
</feature>
<dbReference type="Gene3D" id="1.20.120.550">
    <property type="entry name" value="Membrane associated eicosanoid/glutathione metabolism-like domain"/>
    <property type="match status" value="1"/>
</dbReference>
<dbReference type="Pfam" id="PF01124">
    <property type="entry name" value="MAPEG"/>
    <property type="match status" value="1"/>
</dbReference>
<evidence type="ECO:0000256" key="3">
    <source>
        <dbReference type="ARBA" id="ARBA00022989"/>
    </source>
</evidence>
<evidence type="ECO:0000256" key="2">
    <source>
        <dbReference type="ARBA" id="ARBA00022692"/>
    </source>
</evidence>
<evidence type="ECO:0000313" key="6">
    <source>
        <dbReference type="EMBL" id="KUJ07310.1"/>
    </source>
</evidence>
<evidence type="ECO:0000256" key="5">
    <source>
        <dbReference type="SAM" id="Phobius"/>
    </source>
</evidence>
<gene>
    <name evidence="6" type="ORF">LY89DRAFT_789773</name>
</gene>
<evidence type="ECO:0000256" key="1">
    <source>
        <dbReference type="ARBA" id="ARBA00004370"/>
    </source>
</evidence>
<comment type="subcellular location">
    <subcellularLocation>
        <location evidence="1">Membrane</location>
    </subcellularLocation>
</comment>
<dbReference type="OrthoDB" id="2122304at2759"/>
<dbReference type="InterPro" id="IPR023352">
    <property type="entry name" value="MAPEG-like_dom_sf"/>
</dbReference>
<dbReference type="InParanoid" id="A0A132B4I8"/>
<protein>
    <submittedName>
        <fullName evidence="6">Uncharacterized protein</fullName>
    </submittedName>
</protein>
<feature type="transmembrane region" description="Helical" evidence="5">
    <location>
        <begin position="95"/>
        <end position="116"/>
    </location>
</feature>
<reference evidence="6 7" key="1">
    <citation type="submission" date="2015-10" db="EMBL/GenBank/DDBJ databases">
        <title>Full genome of DAOMC 229536 Phialocephala scopiformis, a fungal endophyte of spruce producing the potent anti-insectan compound rugulosin.</title>
        <authorList>
            <consortium name="DOE Joint Genome Institute"/>
            <person name="Walker A.K."/>
            <person name="Frasz S.L."/>
            <person name="Seifert K.A."/>
            <person name="Miller J.D."/>
            <person name="Mondo S.J."/>
            <person name="Labutti K."/>
            <person name="Lipzen A."/>
            <person name="Dockter R."/>
            <person name="Kennedy M."/>
            <person name="Grigoriev I.V."/>
            <person name="Spatafora J.W."/>
        </authorList>
    </citation>
    <scope>NUCLEOTIDE SEQUENCE [LARGE SCALE GENOMIC DNA]</scope>
    <source>
        <strain evidence="6 7">CBS 120377</strain>
    </source>
</reference>
<evidence type="ECO:0000256" key="4">
    <source>
        <dbReference type="ARBA" id="ARBA00023136"/>
    </source>
</evidence>
<dbReference type="EMBL" id="KQ947440">
    <property type="protein sequence ID" value="KUJ07310.1"/>
    <property type="molecule type" value="Genomic_DNA"/>
</dbReference>